<evidence type="ECO:0000313" key="2">
    <source>
        <dbReference type="Proteomes" id="UP000095287"/>
    </source>
</evidence>
<evidence type="ECO:0000313" key="3">
    <source>
        <dbReference type="WBParaSite" id="L893_g22716.t1"/>
    </source>
</evidence>
<feature type="region of interest" description="Disordered" evidence="1">
    <location>
        <begin position="1"/>
        <end position="46"/>
    </location>
</feature>
<organism evidence="2 3">
    <name type="scientific">Steinernema glaseri</name>
    <dbReference type="NCBI Taxonomy" id="37863"/>
    <lineage>
        <taxon>Eukaryota</taxon>
        <taxon>Metazoa</taxon>
        <taxon>Ecdysozoa</taxon>
        <taxon>Nematoda</taxon>
        <taxon>Chromadorea</taxon>
        <taxon>Rhabditida</taxon>
        <taxon>Tylenchina</taxon>
        <taxon>Panagrolaimomorpha</taxon>
        <taxon>Strongyloidoidea</taxon>
        <taxon>Steinernematidae</taxon>
        <taxon>Steinernema</taxon>
    </lineage>
</organism>
<name>A0A1I7Z4B4_9BILA</name>
<sequence>MKASKPPKQTTRTDENPKLASSQPERPRSVLQKRQKSMDWQSARNARLSWRQSARIGRVTGPPSDQSMLRFGLGAVDCNFAARREEENKRDGREVTGKKYPRGHSWPMGVRGQGAEKQRTEAIIPVGIALSARGGVIPWRHSRRRIRCPEAGPRSSSSAPHTSVAVRIAFYCHDAPGRKWPSGPSGTLFGASR</sequence>
<feature type="region of interest" description="Disordered" evidence="1">
    <location>
        <begin position="86"/>
        <end position="116"/>
    </location>
</feature>
<keyword evidence="2" id="KW-1185">Reference proteome</keyword>
<accession>A0A1I7Z4B4</accession>
<dbReference type="AlphaFoldDB" id="A0A1I7Z4B4"/>
<dbReference type="Proteomes" id="UP000095287">
    <property type="component" value="Unplaced"/>
</dbReference>
<evidence type="ECO:0000256" key="1">
    <source>
        <dbReference type="SAM" id="MobiDB-lite"/>
    </source>
</evidence>
<protein>
    <submittedName>
        <fullName evidence="3">Uncharacterized protein</fullName>
    </submittedName>
</protein>
<reference evidence="3" key="1">
    <citation type="submission" date="2016-11" db="UniProtKB">
        <authorList>
            <consortium name="WormBaseParasite"/>
        </authorList>
    </citation>
    <scope>IDENTIFICATION</scope>
</reference>
<dbReference type="WBParaSite" id="L893_g22716.t1">
    <property type="protein sequence ID" value="L893_g22716.t1"/>
    <property type="gene ID" value="L893_g22716"/>
</dbReference>
<feature type="compositionally biased region" description="Basic and acidic residues" evidence="1">
    <location>
        <begin position="86"/>
        <end position="97"/>
    </location>
</feature>
<proteinExistence type="predicted"/>